<name>A0ACA8R0I3_METAZ</name>
<dbReference type="EMBL" id="AP019779">
    <property type="protein sequence ID" value="BBL60973.1"/>
    <property type="molecule type" value="Genomic_DNA"/>
</dbReference>
<dbReference type="Proteomes" id="UP000825015">
    <property type="component" value="Chromosome"/>
</dbReference>
<proteinExistence type="predicted"/>
<evidence type="ECO:0000313" key="1">
    <source>
        <dbReference type="EMBL" id="BBL60973.1"/>
    </source>
</evidence>
<reference evidence="1" key="1">
    <citation type="submission" date="2019-06" db="EMBL/GenBank/DDBJ databases">
        <title>Complete genome sequence of Methanobrevibacter arboriphilus strain SA.</title>
        <authorList>
            <person name="Asakawa S."/>
        </authorList>
    </citation>
    <scope>NUCLEOTIDE SEQUENCE</scope>
    <source>
        <strain evidence="1">SA</strain>
    </source>
</reference>
<gene>
    <name evidence="1" type="ORF">MarbSA_00130</name>
</gene>
<evidence type="ECO:0000313" key="2">
    <source>
        <dbReference type="Proteomes" id="UP000825015"/>
    </source>
</evidence>
<keyword evidence="2" id="KW-1185">Reference proteome</keyword>
<protein>
    <submittedName>
        <fullName evidence="1">Uncharacterized protein</fullName>
    </submittedName>
</protein>
<sequence length="129" mass="15001">MLFIDTSFIIGLTVNNDQWHDEALNLFPKVEKSKRYISNVIILETLNGLVDIMDGKEIEKMYHLLNNNYNVYMVDKEIQNKAINICKKYDGSLGYADCTSIAVMEELDIHEIVSFDEHFENKDSIVRIH</sequence>
<organism evidence="1 2">
    <name type="scientific">Methanobrevibacter arboriphilus</name>
    <dbReference type="NCBI Taxonomy" id="39441"/>
    <lineage>
        <taxon>Archaea</taxon>
        <taxon>Methanobacteriati</taxon>
        <taxon>Methanobacteriota</taxon>
        <taxon>Methanomada group</taxon>
        <taxon>Methanobacteria</taxon>
        <taxon>Methanobacteriales</taxon>
        <taxon>Methanobacteriaceae</taxon>
        <taxon>Methanobrevibacter</taxon>
    </lineage>
</organism>
<accession>A0ACA8R0I3</accession>